<sequence length="695" mass="77984">MKKKYATIITISLLLLSLSGLTAHAQKKPNIIFILTDDMGYGDVGVFFQKQRQESGDRSKPYELTPNLDIMAKKGARFTQQYCDAPVCAPSRASLLTGVNQGNANVRDNQFDKALENNHTLATVLKQAGYNTVAIGKWGLQGVKEEGPYWPAHPLKRGFDTYYGYMRHMDGHEHYPVEGVYSEKKQVWSDYKEVSAGLSKCYTTDLWTAAAKKYIIAHEKGKDAAKPFFMYLAYDTPHAVIELPTQAYPQGGGLKGGLQWLGEPGRMINTASGQVDSYTYPEYANATYDDDNNPATPEAAWPETYKRYATATRRIDDAVGDIMQLLVDLKIDDNTLVIFTSDNGPSIESYLPAAYIANHPTFFGSYGPFDGIKRDCWEGGLRMPTIAEWPNHITPGKTIATPSMLSDWMATFADAAHIQPPARTDGVSLLPDLTGKGKQQNSLVYVEYYEGGRTPNFKEFETSRRNRKRDQMQMIRMGGLVGVRYQVKSADDDFEIYDVVKDPKEADNLALKPGYEKIQAQMKTKVLQVRHPDAEAPRPYDNVLIPADTVAGELISGVSWKFYKGNFPWVISEKNLNPNEKGKSKSVSGQEADNKPGMICYEGFIKIQADSKYTFSMQTTGNAYLRLHQATLIDEDFGYQPNTELTRDVYLKAGYHAIKLNYLLQKGISPQLKLKWKSDKGDWTDIDGKVLYHLQ</sequence>
<feature type="signal peptide" evidence="3">
    <location>
        <begin position="1"/>
        <end position="25"/>
    </location>
</feature>
<dbReference type="Pfam" id="PF07691">
    <property type="entry name" value="PA14"/>
    <property type="match status" value="1"/>
</dbReference>
<evidence type="ECO:0000256" key="3">
    <source>
        <dbReference type="SAM" id="SignalP"/>
    </source>
</evidence>
<feature type="chain" id="PRO_5009270299" evidence="3">
    <location>
        <begin position="26"/>
        <end position="695"/>
    </location>
</feature>
<name>A0A1H2BQT1_MUCMA</name>
<dbReference type="Proteomes" id="UP000199679">
    <property type="component" value="Chromosome I"/>
</dbReference>
<reference evidence="5 6" key="1">
    <citation type="submission" date="2016-10" db="EMBL/GenBank/DDBJ databases">
        <authorList>
            <person name="de Groot N.N."/>
        </authorList>
    </citation>
    <scope>NUCLEOTIDE SEQUENCE [LARGE SCALE GENOMIC DNA]</scope>
    <source>
        <strain evidence="5 6">MP1X4</strain>
    </source>
</reference>
<dbReference type="PROSITE" id="PS51820">
    <property type="entry name" value="PA14"/>
    <property type="match status" value="1"/>
</dbReference>
<organism evidence="5 6">
    <name type="scientific">Mucilaginibacter mallensis</name>
    <dbReference type="NCBI Taxonomy" id="652787"/>
    <lineage>
        <taxon>Bacteria</taxon>
        <taxon>Pseudomonadati</taxon>
        <taxon>Bacteroidota</taxon>
        <taxon>Sphingobacteriia</taxon>
        <taxon>Sphingobacteriales</taxon>
        <taxon>Sphingobacteriaceae</taxon>
        <taxon>Mucilaginibacter</taxon>
    </lineage>
</organism>
<dbReference type="STRING" id="652787.SAMN05216490_4279"/>
<accession>A0A1H2BQT1</accession>
<dbReference type="InterPro" id="IPR017850">
    <property type="entry name" value="Alkaline_phosphatase_core_sf"/>
</dbReference>
<keyword evidence="6" id="KW-1185">Reference proteome</keyword>
<keyword evidence="2" id="KW-0378">Hydrolase</keyword>
<dbReference type="EMBL" id="LT629740">
    <property type="protein sequence ID" value="SDT60533.1"/>
    <property type="molecule type" value="Genomic_DNA"/>
</dbReference>
<feature type="domain" description="PA14" evidence="4">
    <location>
        <begin position="553"/>
        <end position="690"/>
    </location>
</feature>
<dbReference type="SUPFAM" id="SSF56988">
    <property type="entry name" value="Anthrax protective antigen"/>
    <property type="match status" value="1"/>
</dbReference>
<dbReference type="Gene3D" id="3.40.720.10">
    <property type="entry name" value="Alkaline Phosphatase, subunit A"/>
    <property type="match status" value="1"/>
</dbReference>
<dbReference type="PROSITE" id="PS00523">
    <property type="entry name" value="SULFATASE_1"/>
    <property type="match status" value="1"/>
</dbReference>
<dbReference type="RefSeq" id="WP_091377864.1">
    <property type="nucleotide sequence ID" value="NZ_LT629740.1"/>
</dbReference>
<proteinExistence type="inferred from homology"/>
<dbReference type="AlphaFoldDB" id="A0A1H2BQT1"/>
<dbReference type="InterPro" id="IPR024607">
    <property type="entry name" value="Sulfatase_CS"/>
</dbReference>
<evidence type="ECO:0000313" key="6">
    <source>
        <dbReference type="Proteomes" id="UP000199679"/>
    </source>
</evidence>
<dbReference type="InterPro" id="IPR000917">
    <property type="entry name" value="Sulfatase_N"/>
</dbReference>
<dbReference type="OrthoDB" id="9764377at2"/>
<evidence type="ECO:0000256" key="2">
    <source>
        <dbReference type="ARBA" id="ARBA00022801"/>
    </source>
</evidence>
<evidence type="ECO:0000313" key="5">
    <source>
        <dbReference type="EMBL" id="SDT60533.1"/>
    </source>
</evidence>
<evidence type="ECO:0000256" key="1">
    <source>
        <dbReference type="ARBA" id="ARBA00008779"/>
    </source>
</evidence>
<dbReference type="InterPro" id="IPR011658">
    <property type="entry name" value="PA14_dom"/>
</dbReference>
<dbReference type="InterPro" id="IPR037524">
    <property type="entry name" value="PA14/GLEYA"/>
</dbReference>
<dbReference type="PANTHER" id="PTHR43751">
    <property type="entry name" value="SULFATASE"/>
    <property type="match status" value="1"/>
</dbReference>
<dbReference type="PANTHER" id="PTHR43751:SF3">
    <property type="entry name" value="SULFATASE N-TERMINAL DOMAIN-CONTAINING PROTEIN"/>
    <property type="match status" value="1"/>
</dbReference>
<dbReference type="SMART" id="SM00758">
    <property type="entry name" value="PA14"/>
    <property type="match status" value="1"/>
</dbReference>
<dbReference type="Pfam" id="PF00884">
    <property type="entry name" value="Sulfatase"/>
    <property type="match status" value="1"/>
</dbReference>
<protein>
    <submittedName>
        <fullName evidence="5">Arylsulfatase A</fullName>
    </submittedName>
</protein>
<dbReference type="GO" id="GO:0016787">
    <property type="term" value="F:hydrolase activity"/>
    <property type="evidence" value="ECO:0007669"/>
    <property type="project" value="UniProtKB-KW"/>
</dbReference>
<dbReference type="InterPro" id="IPR052701">
    <property type="entry name" value="GAG_Ulvan_Degrading_Sulfatases"/>
</dbReference>
<keyword evidence="3" id="KW-0732">Signal</keyword>
<gene>
    <name evidence="5" type="ORF">SAMN05216490_4279</name>
</gene>
<dbReference type="SUPFAM" id="SSF53649">
    <property type="entry name" value="Alkaline phosphatase-like"/>
    <property type="match status" value="1"/>
</dbReference>
<evidence type="ECO:0000259" key="4">
    <source>
        <dbReference type="PROSITE" id="PS51820"/>
    </source>
</evidence>
<dbReference type="Gene3D" id="3.90.182.10">
    <property type="entry name" value="Toxin - Anthrax Protective Antigen,domain 1"/>
    <property type="match status" value="1"/>
</dbReference>
<comment type="similarity">
    <text evidence="1">Belongs to the sulfatase family.</text>
</comment>